<dbReference type="InterPro" id="IPR000843">
    <property type="entry name" value="HTH_LacI"/>
</dbReference>
<dbReference type="InterPro" id="IPR046335">
    <property type="entry name" value="LacI/GalR-like_sensor"/>
</dbReference>
<dbReference type="PANTHER" id="PTHR30146:SF153">
    <property type="entry name" value="LACTOSE OPERON REPRESSOR"/>
    <property type="match status" value="1"/>
</dbReference>
<keyword evidence="3" id="KW-0804">Transcription</keyword>
<proteinExistence type="predicted"/>
<dbReference type="Gene3D" id="1.10.260.40">
    <property type="entry name" value="lambda repressor-like DNA-binding domains"/>
    <property type="match status" value="1"/>
</dbReference>
<organism evidence="5 6">
    <name type="scientific">Candidatus Brachybacterium intestinipullorum</name>
    <dbReference type="NCBI Taxonomy" id="2838512"/>
    <lineage>
        <taxon>Bacteria</taxon>
        <taxon>Bacillati</taxon>
        <taxon>Actinomycetota</taxon>
        <taxon>Actinomycetes</taxon>
        <taxon>Micrococcales</taxon>
        <taxon>Dermabacteraceae</taxon>
        <taxon>Brachybacterium</taxon>
    </lineage>
</organism>
<gene>
    <name evidence="5" type="ORF">H9932_15880</name>
</gene>
<comment type="caution">
    <text evidence="5">The sequence shown here is derived from an EMBL/GenBank/DDBJ whole genome shotgun (WGS) entry which is preliminary data.</text>
</comment>
<reference evidence="5" key="1">
    <citation type="journal article" date="2021" name="PeerJ">
        <title>Extensive microbial diversity within the chicken gut microbiome revealed by metagenomics and culture.</title>
        <authorList>
            <person name="Gilroy R."/>
            <person name="Ravi A."/>
            <person name="Getino M."/>
            <person name="Pursley I."/>
            <person name="Horton D.L."/>
            <person name="Alikhan N.F."/>
            <person name="Baker D."/>
            <person name="Gharbi K."/>
            <person name="Hall N."/>
            <person name="Watson M."/>
            <person name="Adriaenssens E.M."/>
            <person name="Foster-Nyarko E."/>
            <person name="Jarju S."/>
            <person name="Secka A."/>
            <person name="Antonio M."/>
            <person name="Oren A."/>
            <person name="Chaudhuri R.R."/>
            <person name="La Ragione R."/>
            <person name="Hildebrand F."/>
            <person name="Pallen M.J."/>
        </authorList>
    </citation>
    <scope>NUCLEOTIDE SEQUENCE</scope>
    <source>
        <strain evidence="5">CHK130-7132</strain>
    </source>
</reference>
<dbReference type="PROSITE" id="PS00356">
    <property type="entry name" value="HTH_LACI_1"/>
    <property type="match status" value="1"/>
</dbReference>
<evidence type="ECO:0000256" key="1">
    <source>
        <dbReference type="ARBA" id="ARBA00023015"/>
    </source>
</evidence>
<dbReference type="SUPFAM" id="SSF47413">
    <property type="entry name" value="lambda repressor-like DNA-binding domains"/>
    <property type="match status" value="1"/>
</dbReference>
<dbReference type="CDD" id="cd01392">
    <property type="entry name" value="HTH_LacI"/>
    <property type="match status" value="1"/>
</dbReference>
<reference evidence="5" key="2">
    <citation type="submission" date="2021-04" db="EMBL/GenBank/DDBJ databases">
        <authorList>
            <person name="Gilroy R."/>
        </authorList>
    </citation>
    <scope>NUCLEOTIDE SEQUENCE</scope>
    <source>
        <strain evidence="5">CHK130-7132</strain>
    </source>
</reference>
<dbReference type="SUPFAM" id="SSF53822">
    <property type="entry name" value="Periplasmic binding protein-like I"/>
    <property type="match status" value="1"/>
</dbReference>
<dbReference type="PANTHER" id="PTHR30146">
    <property type="entry name" value="LACI-RELATED TRANSCRIPTIONAL REPRESSOR"/>
    <property type="match status" value="1"/>
</dbReference>
<dbReference type="InterPro" id="IPR010982">
    <property type="entry name" value="Lambda_DNA-bd_dom_sf"/>
</dbReference>
<evidence type="ECO:0000256" key="2">
    <source>
        <dbReference type="ARBA" id="ARBA00023125"/>
    </source>
</evidence>
<evidence type="ECO:0000313" key="6">
    <source>
        <dbReference type="Proteomes" id="UP000823854"/>
    </source>
</evidence>
<dbReference type="EMBL" id="DWWC01000344">
    <property type="protein sequence ID" value="HJC71138.1"/>
    <property type="molecule type" value="Genomic_DNA"/>
</dbReference>
<dbReference type="Pfam" id="PF13377">
    <property type="entry name" value="Peripla_BP_3"/>
    <property type="match status" value="1"/>
</dbReference>
<evidence type="ECO:0000313" key="5">
    <source>
        <dbReference type="EMBL" id="HJC71138.1"/>
    </source>
</evidence>
<dbReference type="InterPro" id="IPR028082">
    <property type="entry name" value="Peripla_BP_I"/>
</dbReference>
<dbReference type="SMART" id="SM00354">
    <property type="entry name" value="HTH_LACI"/>
    <property type="match status" value="1"/>
</dbReference>
<dbReference type="Gene3D" id="3.40.50.2300">
    <property type="match status" value="2"/>
</dbReference>
<protein>
    <submittedName>
        <fullName evidence="5">LacI family transcriptional regulator</fullName>
    </submittedName>
</protein>
<dbReference type="GO" id="GO:0003700">
    <property type="term" value="F:DNA-binding transcription factor activity"/>
    <property type="evidence" value="ECO:0007669"/>
    <property type="project" value="TreeGrafter"/>
</dbReference>
<accession>A0A9D2Q3A8</accession>
<dbReference type="PROSITE" id="PS50932">
    <property type="entry name" value="HTH_LACI_2"/>
    <property type="match status" value="1"/>
</dbReference>
<evidence type="ECO:0000259" key="4">
    <source>
        <dbReference type="PROSITE" id="PS50932"/>
    </source>
</evidence>
<name>A0A9D2Q3A8_9MICO</name>
<dbReference type="AlphaFoldDB" id="A0A9D2Q3A8"/>
<sequence>MGDRRATLKDVAAASGVSPTTVSFVLNRTPGQTISETTRRRVEAAARELDYAPHGTARALREGSSRIVLLLVEELGIGSALRSFIAGMRSELEAEGCALVVHPVGSTPATVERILAGVRPRTVLDLTRPYSLGTEGSDGGWVDGMAAHSLTQLRHLIQAGHSRIALAIPPRTRQSATLEARRGAAQLAAARLGLETLREVEIGEEPAAARRAISDLARTSPQVTAIAGLEDETALRTLAAMAELDLGAPEDLAVIGFDESRHSAIWRPTLTTVRIEAEIFGRRAARVSLGRDPGEWTIPPSSIVRRESA</sequence>
<keyword evidence="1" id="KW-0805">Transcription regulation</keyword>
<dbReference type="GO" id="GO:0000976">
    <property type="term" value="F:transcription cis-regulatory region binding"/>
    <property type="evidence" value="ECO:0007669"/>
    <property type="project" value="TreeGrafter"/>
</dbReference>
<keyword evidence="2" id="KW-0238">DNA-binding</keyword>
<dbReference type="Pfam" id="PF00356">
    <property type="entry name" value="LacI"/>
    <property type="match status" value="1"/>
</dbReference>
<dbReference type="Proteomes" id="UP000823854">
    <property type="component" value="Unassembled WGS sequence"/>
</dbReference>
<evidence type="ECO:0000256" key="3">
    <source>
        <dbReference type="ARBA" id="ARBA00023163"/>
    </source>
</evidence>
<feature type="domain" description="HTH lacI-type" evidence="4">
    <location>
        <begin position="6"/>
        <end position="62"/>
    </location>
</feature>